<name>A0A0D8FWQ9_9ACTN</name>
<keyword evidence="2" id="KW-1185">Reference proteome</keyword>
<protein>
    <submittedName>
        <fullName evidence="1">Uncharacterized protein</fullName>
    </submittedName>
</protein>
<dbReference type="eggNOG" id="ENOG503246V">
    <property type="taxonomic scope" value="Bacteria"/>
</dbReference>
<dbReference type="OrthoDB" id="9999663at2"/>
<dbReference type="EMBL" id="JXUW01000005">
    <property type="protein sequence ID" value="KJE77384.1"/>
    <property type="molecule type" value="Genomic_DNA"/>
</dbReference>
<evidence type="ECO:0000313" key="2">
    <source>
        <dbReference type="Proteomes" id="UP000032336"/>
    </source>
</evidence>
<dbReference type="GeneID" id="78372107"/>
<evidence type="ECO:0000313" key="1">
    <source>
        <dbReference type="EMBL" id="KJE77384.1"/>
    </source>
</evidence>
<accession>A0A0D8FWQ9</accession>
<proteinExistence type="predicted"/>
<dbReference type="RefSeq" id="WP_035388766.1">
    <property type="nucleotide sequence ID" value="NZ_JQKF01000004.1"/>
</dbReference>
<reference evidence="1 2" key="1">
    <citation type="submission" date="2015-01" db="EMBL/GenBank/DDBJ databases">
        <title>Draft genome of the acidophilic iron oxidizer Ferrimicrobium acidiphilum strain T23.</title>
        <authorList>
            <person name="Poehlein A."/>
            <person name="Eisen S."/>
            <person name="Schloemann M."/>
            <person name="Johnson B.D."/>
            <person name="Daniel R."/>
            <person name="Muehling M."/>
        </authorList>
    </citation>
    <scope>NUCLEOTIDE SEQUENCE [LARGE SCALE GENOMIC DNA]</scope>
    <source>
        <strain evidence="1 2">T23</strain>
    </source>
</reference>
<comment type="caution">
    <text evidence="1">The sequence shown here is derived from an EMBL/GenBank/DDBJ whole genome shotgun (WGS) entry which is preliminary data.</text>
</comment>
<organism evidence="1 2">
    <name type="scientific">Ferrimicrobium acidiphilum DSM 19497</name>
    <dbReference type="NCBI Taxonomy" id="1121877"/>
    <lineage>
        <taxon>Bacteria</taxon>
        <taxon>Bacillati</taxon>
        <taxon>Actinomycetota</taxon>
        <taxon>Acidimicrobiia</taxon>
        <taxon>Acidimicrobiales</taxon>
        <taxon>Acidimicrobiaceae</taxon>
        <taxon>Ferrimicrobium</taxon>
    </lineage>
</organism>
<dbReference type="STRING" id="1121877.FEAC_08180"/>
<dbReference type="Proteomes" id="UP000032336">
    <property type="component" value="Unassembled WGS sequence"/>
</dbReference>
<gene>
    <name evidence="1" type="ORF">FEAC_08180</name>
</gene>
<sequence length="119" mass="12715">MLEIRGPGHHERSELAALVTRVLASSGRQLWVRMDIRPRLAADIAGVLDQGASRVLLSGEGLHGVASSEELINEVPEEVTVIELRASADVLGLYGAADELSLEEVEALRQQGVVVDGHS</sequence>
<dbReference type="AlphaFoldDB" id="A0A0D8FWQ9"/>